<dbReference type="Gene3D" id="3.30.70.80">
    <property type="entry name" value="Peptidase S8 propeptide/proteinase inhibitor I9"/>
    <property type="match status" value="1"/>
</dbReference>
<reference evidence="9" key="1">
    <citation type="journal article" date="2019" name="Int. J. Syst. Evol. Microbiol.">
        <title>The Global Catalogue of Microorganisms (GCM) 10K type strain sequencing project: providing services to taxonomists for standard genome sequencing and annotation.</title>
        <authorList>
            <consortium name="The Broad Institute Genomics Platform"/>
            <consortium name="The Broad Institute Genome Sequencing Center for Infectious Disease"/>
            <person name="Wu L."/>
            <person name="Ma J."/>
        </authorList>
    </citation>
    <scope>NUCLEOTIDE SEQUENCE [LARGE SCALE GENOMIC DNA]</scope>
    <source>
        <strain evidence="9">JCM 15614</strain>
    </source>
</reference>
<dbReference type="RefSeq" id="WP_344688582.1">
    <property type="nucleotide sequence ID" value="NZ_BAAAVV010000003.1"/>
</dbReference>
<keyword evidence="6" id="KW-0732">Signal</keyword>
<feature type="signal peptide" evidence="6">
    <location>
        <begin position="1"/>
        <end position="48"/>
    </location>
</feature>
<comment type="similarity">
    <text evidence="1 5">Belongs to the peptidase S8 family.</text>
</comment>
<evidence type="ECO:0000256" key="5">
    <source>
        <dbReference type="PROSITE-ProRule" id="PRU01240"/>
    </source>
</evidence>
<protein>
    <recommendedName>
        <fullName evidence="7">Peptidase S8/S53 domain-containing protein</fullName>
    </recommendedName>
</protein>
<dbReference type="PRINTS" id="PR00723">
    <property type="entry name" value="SUBTILISIN"/>
</dbReference>
<sequence length="593" mass="61405">MSSNQRGPTLVAPSYGVTWGGLPMFAKRAMTVGVATLVAAGVAGPASAATTAQPSSADLVSVIVRELDGAGNAPERAIEGYGGEVGRALDIINAFTAEVPVDRLDALRAVPGVESVTEDAGLELSSVDVEEQAAQAGSLYTIANEVTGASDMWDAGYTGRGVDVAVIDSGIVPVDGFQTRGKVVYGPDLTLESNSPAKNKDTYGHGTHMAGIIAGRDSSASTLSGNSSDFVGMAPDARIVSIKVADSKGQTDVSQAIAAIDWVVHNRNKNGMNIRVMNMSFGTDGVQDYLLDPLAYAAEQAWHKGIVVVVAVGNEGFGTGKVNNPAYDPYLLAVGSATTNGTATTEDDVVSPFSNDGDGTRNPDLLAPGAGVVSLRSAGSNLDTTYPAARVGERFFRGSGTSQAAAVVSGAAALLISQRPSLTPDQVKALLMQSASLLPNAEASGQGSGLLNLTSAKDAPTPAADKVKQSHKVSTGVGSLEASRGSVHVTVGGRTVRGEVDVRGRSFDARTWAAGMRNQANWNGMTWSGMTWSGMTWSGMTWSGMTWSGMTWSGMTWSGMTWSGMTWSGMTWSGMTWSGMTWSGMTWSGGEWA</sequence>
<gene>
    <name evidence="8" type="ORF">GCM10010531_19010</name>
</gene>
<evidence type="ECO:0000313" key="9">
    <source>
        <dbReference type="Proteomes" id="UP001499924"/>
    </source>
</evidence>
<evidence type="ECO:0000256" key="6">
    <source>
        <dbReference type="SAM" id="SignalP"/>
    </source>
</evidence>
<evidence type="ECO:0000256" key="2">
    <source>
        <dbReference type="ARBA" id="ARBA00022670"/>
    </source>
</evidence>
<comment type="caution">
    <text evidence="8">The sequence shown here is derived from an EMBL/GenBank/DDBJ whole genome shotgun (WGS) entry which is preliminary data.</text>
</comment>
<dbReference type="PANTHER" id="PTHR43806">
    <property type="entry name" value="PEPTIDASE S8"/>
    <property type="match status" value="1"/>
</dbReference>
<evidence type="ECO:0000259" key="7">
    <source>
        <dbReference type="Pfam" id="PF00082"/>
    </source>
</evidence>
<feature type="domain" description="Peptidase S8/S53" evidence="7">
    <location>
        <begin position="159"/>
        <end position="449"/>
    </location>
</feature>
<dbReference type="Pfam" id="PF00082">
    <property type="entry name" value="Peptidase_S8"/>
    <property type="match status" value="1"/>
</dbReference>
<evidence type="ECO:0000256" key="1">
    <source>
        <dbReference type="ARBA" id="ARBA00011073"/>
    </source>
</evidence>
<feature type="active site" description="Charge relay system" evidence="5">
    <location>
        <position position="205"/>
    </location>
</feature>
<feature type="active site" description="Charge relay system" evidence="5">
    <location>
        <position position="402"/>
    </location>
</feature>
<dbReference type="PROSITE" id="PS00136">
    <property type="entry name" value="SUBTILASE_ASP"/>
    <property type="match status" value="1"/>
</dbReference>
<dbReference type="Gene3D" id="3.40.50.200">
    <property type="entry name" value="Peptidase S8/S53 domain"/>
    <property type="match status" value="1"/>
</dbReference>
<dbReference type="Proteomes" id="UP001499924">
    <property type="component" value="Unassembled WGS sequence"/>
</dbReference>
<organism evidence="8 9">
    <name type="scientific">Blastococcus jejuensis</name>
    <dbReference type="NCBI Taxonomy" id="351224"/>
    <lineage>
        <taxon>Bacteria</taxon>
        <taxon>Bacillati</taxon>
        <taxon>Actinomycetota</taxon>
        <taxon>Actinomycetes</taxon>
        <taxon>Geodermatophilales</taxon>
        <taxon>Geodermatophilaceae</taxon>
        <taxon>Blastococcus</taxon>
    </lineage>
</organism>
<dbReference type="InterPro" id="IPR023827">
    <property type="entry name" value="Peptidase_S8_Asp-AS"/>
</dbReference>
<dbReference type="InterPro" id="IPR000209">
    <property type="entry name" value="Peptidase_S8/S53_dom"/>
</dbReference>
<feature type="chain" id="PRO_5046217357" description="Peptidase S8/S53 domain-containing protein" evidence="6">
    <location>
        <begin position="49"/>
        <end position="593"/>
    </location>
</feature>
<dbReference type="InterPro" id="IPR050131">
    <property type="entry name" value="Peptidase_S8_subtilisin-like"/>
</dbReference>
<dbReference type="EMBL" id="BAAAVV010000003">
    <property type="protein sequence ID" value="GAA3166522.1"/>
    <property type="molecule type" value="Genomic_DNA"/>
</dbReference>
<dbReference type="SUPFAM" id="SSF141571">
    <property type="entry name" value="Pentapeptide repeat-like"/>
    <property type="match status" value="1"/>
</dbReference>
<keyword evidence="2 5" id="KW-0645">Protease</keyword>
<evidence type="ECO:0000313" key="8">
    <source>
        <dbReference type="EMBL" id="GAA3166522.1"/>
    </source>
</evidence>
<proteinExistence type="inferred from homology"/>
<dbReference type="SUPFAM" id="SSF52743">
    <property type="entry name" value="Subtilisin-like"/>
    <property type="match status" value="1"/>
</dbReference>
<accession>A0ABP6P5Z2</accession>
<dbReference type="InterPro" id="IPR036852">
    <property type="entry name" value="Peptidase_S8/S53_dom_sf"/>
</dbReference>
<keyword evidence="4 5" id="KW-0720">Serine protease</keyword>
<feature type="active site" description="Charge relay system" evidence="5">
    <location>
        <position position="168"/>
    </location>
</feature>
<dbReference type="PROSITE" id="PS51892">
    <property type="entry name" value="SUBTILASE"/>
    <property type="match status" value="1"/>
</dbReference>
<dbReference type="PANTHER" id="PTHR43806:SF11">
    <property type="entry name" value="CEREVISIN-RELATED"/>
    <property type="match status" value="1"/>
</dbReference>
<evidence type="ECO:0000256" key="3">
    <source>
        <dbReference type="ARBA" id="ARBA00022801"/>
    </source>
</evidence>
<keyword evidence="9" id="KW-1185">Reference proteome</keyword>
<evidence type="ECO:0000256" key="4">
    <source>
        <dbReference type="ARBA" id="ARBA00022825"/>
    </source>
</evidence>
<keyword evidence="3 5" id="KW-0378">Hydrolase</keyword>
<dbReference type="InterPro" id="IPR015500">
    <property type="entry name" value="Peptidase_S8_subtilisin-rel"/>
</dbReference>
<dbReference type="InterPro" id="IPR037045">
    <property type="entry name" value="S8pro/Inhibitor_I9_sf"/>
</dbReference>
<dbReference type="Gene3D" id="2.160.20.80">
    <property type="entry name" value="E3 ubiquitin-protein ligase SopA"/>
    <property type="match status" value="1"/>
</dbReference>
<name>A0ABP6P5Z2_9ACTN</name>